<evidence type="ECO:0000259" key="2">
    <source>
        <dbReference type="PROSITE" id="PS50836"/>
    </source>
</evidence>
<organism evidence="3 4">
    <name type="scientific">Stentor coeruleus</name>
    <dbReference type="NCBI Taxonomy" id="5963"/>
    <lineage>
        <taxon>Eukaryota</taxon>
        <taxon>Sar</taxon>
        <taxon>Alveolata</taxon>
        <taxon>Ciliophora</taxon>
        <taxon>Postciliodesmatophora</taxon>
        <taxon>Heterotrichea</taxon>
        <taxon>Heterotrichida</taxon>
        <taxon>Stentoridae</taxon>
        <taxon>Stentor</taxon>
    </lineage>
</organism>
<keyword evidence="1" id="KW-0732">Signal</keyword>
<feature type="signal peptide" evidence="1">
    <location>
        <begin position="1"/>
        <end position="15"/>
    </location>
</feature>
<dbReference type="InterPro" id="IPR045266">
    <property type="entry name" value="DOH_DOMON"/>
</dbReference>
<name>A0A1R2CIL9_9CILI</name>
<gene>
    <name evidence="3" type="ORF">SteCoe_9145</name>
</gene>
<dbReference type="PROSITE" id="PS50836">
    <property type="entry name" value="DOMON"/>
    <property type="match status" value="1"/>
</dbReference>
<dbReference type="Proteomes" id="UP000187209">
    <property type="component" value="Unassembled WGS sequence"/>
</dbReference>
<evidence type="ECO:0000313" key="4">
    <source>
        <dbReference type="Proteomes" id="UP000187209"/>
    </source>
</evidence>
<dbReference type="CDD" id="cd09631">
    <property type="entry name" value="DOMON_DOH"/>
    <property type="match status" value="1"/>
</dbReference>
<accession>A0A1R2CIL9</accession>
<evidence type="ECO:0000313" key="3">
    <source>
        <dbReference type="EMBL" id="OMJ88843.1"/>
    </source>
</evidence>
<comment type="caution">
    <text evidence="3">The sequence shown here is derived from an EMBL/GenBank/DDBJ whole genome shotgun (WGS) entry which is preliminary data.</text>
</comment>
<dbReference type="AlphaFoldDB" id="A0A1R2CIL9"/>
<dbReference type="EMBL" id="MPUH01000140">
    <property type="protein sequence ID" value="OMJ88843.1"/>
    <property type="molecule type" value="Genomic_DNA"/>
</dbReference>
<protein>
    <recommendedName>
        <fullName evidence="2">DOMON domain-containing protein</fullName>
    </recommendedName>
</protein>
<reference evidence="3 4" key="1">
    <citation type="submission" date="2016-11" db="EMBL/GenBank/DDBJ databases">
        <title>The macronuclear genome of Stentor coeruleus: a giant cell with tiny introns.</title>
        <authorList>
            <person name="Slabodnick M."/>
            <person name="Ruby J.G."/>
            <person name="Reiff S.B."/>
            <person name="Swart E.C."/>
            <person name="Gosai S."/>
            <person name="Prabakaran S."/>
            <person name="Witkowska E."/>
            <person name="Larue G.E."/>
            <person name="Fisher S."/>
            <person name="Freeman R.M."/>
            <person name="Gunawardena J."/>
            <person name="Chu W."/>
            <person name="Stover N.A."/>
            <person name="Gregory B.D."/>
            <person name="Nowacki M."/>
            <person name="Derisi J."/>
            <person name="Roy S.W."/>
            <person name="Marshall W.F."/>
            <person name="Sood P."/>
        </authorList>
    </citation>
    <scope>NUCLEOTIDE SEQUENCE [LARGE SCALE GENOMIC DNA]</scope>
    <source>
        <strain evidence="3">WM001</strain>
    </source>
</reference>
<feature type="domain" description="DOMON" evidence="2">
    <location>
        <begin position="22"/>
        <end position="144"/>
    </location>
</feature>
<dbReference type="InterPro" id="IPR005018">
    <property type="entry name" value="DOMON_domain"/>
</dbReference>
<proteinExistence type="predicted"/>
<sequence>MKNAILLCLLGVAFSGRICLEKDWILEWSFSDEETINFKLVLDQKTLDMFGWVGIGLKYAEDGSGMTGSDINNFILTDLPSDRYAAEEGLPEYDEDLGGDNNIHDPIWDAATFTYSWSRPVISGDIYDKEYIKDNQYKLLWAAGVMMGDTQMKHFVGDRAMEDIVLSDSFDEGCEESGVLEI</sequence>
<keyword evidence="4" id="KW-1185">Reference proteome</keyword>
<evidence type="ECO:0000256" key="1">
    <source>
        <dbReference type="SAM" id="SignalP"/>
    </source>
</evidence>
<feature type="chain" id="PRO_5012096621" description="DOMON domain-containing protein" evidence="1">
    <location>
        <begin position="16"/>
        <end position="182"/>
    </location>
</feature>